<feature type="compositionally biased region" description="Polar residues" evidence="1">
    <location>
        <begin position="119"/>
        <end position="136"/>
    </location>
</feature>
<evidence type="ECO:0000313" key="3">
    <source>
        <dbReference type="EMBL" id="QJT21868.1"/>
    </source>
</evidence>
<dbReference type="Proteomes" id="UP000501427">
    <property type="component" value="Chromosome"/>
</dbReference>
<sequence>MRIALLIPLLALGLAGCSNTSSSGASVGLGAGDYYGGHYGASYWWYDDYYGYWDDYYPWCCDNQGDFDELIKKWWSGLDPERQQEIKEKYQDWQENNGQPDVAALRGELAGRWNAMTPEQQQALRDNRQNRPSVSNPDKGPRSPLDDKGGTLPRAENGLLTPGAQPKVDGGLLIPSTLPKTNNGILPPGTQPRVDTRPHLPRAMAPPVRAPTVRPAIRPGFTPMRSFGGGGRRR</sequence>
<protein>
    <recommendedName>
        <fullName evidence="5">DUF3106 domain-containing protein</fullName>
    </recommendedName>
</protein>
<proteinExistence type="predicted"/>
<feature type="region of interest" description="Disordered" evidence="1">
    <location>
        <begin position="119"/>
        <end position="234"/>
    </location>
</feature>
<organism evidence="3 4">
    <name type="scientific">Aeromonas media</name>
    <dbReference type="NCBI Taxonomy" id="651"/>
    <lineage>
        <taxon>Bacteria</taxon>
        <taxon>Pseudomonadati</taxon>
        <taxon>Pseudomonadota</taxon>
        <taxon>Gammaproteobacteria</taxon>
        <taxon>Aeromonadales</taxon>
        <taxon>Aeromonadaceae</taxon>
        <taxon>Aeromonas</taxon>
    </lineage>
</organism>
<accession>A0A6M4Y9B8</accession>
<feature type="signal peptide" evidence="2">
    <location>
        <begin position="1"/>
        <end position="20"/>
    </location>
</feature>
<dbReference type="RefSeq" id="WP_171276103.1">
    <property type="nucleotide sequence ID" value="NZ_CAWPJG010000001.1"/>
</dbReference>
<feature type="compositionally biased region" description="Basic and acidic residues" evidence="1">
    <location>
        <begin position="139"/>
        <end position="149"/>
    </location>
</feature>
<name>A0A6M4Y9B8_AERME</name>
<dbReference type="PROSITE" id="PS51257">
    <property type="entry name" value="PROKAR_LIPOPROTEIN"/>
    <property type="match status" value="1"/>
</dbReference>
<feature type="compositionally biased region" description="Low complexity" evidence="1">
    <location>
        <begin position="201"/>
        <end position="219"/>
    </location>
</feature>
<dbReference type="EMBL" id="CP038441">
    <property type="protein sequence ID" value="QJT21868.1"/>
    <property type="molecule type" value="Genomic_DNA"/>
</dbReference>
<evidence type="ECO:0000256" key="1">
    <source>
        <dbReference type="SAM" id="MobiDB-lite"/>
    </source>
</evidence>
<keyword evidence="2" id="KW-0732">Signal</keyword>
<gene>
    <name evidence="3" type="ORF">E4184_10810</name>
</gene>
<reference evidence="3 4" key="1">
    <citation type="submission" date="2019-03" db="EMBL/GenBank/DDBJ databases">
        <title>Novel transposon Tn6433 accelerates the dissemination of tet(E) in Aeromonas from aerobic biofilm under oxytetracycline stress.</title>
        <authorList>
            <person name="Shi Y."/>
            <person name="Tian Z."/>
            <person name="Zhang Y."/>
            <person name="Zhang H."/>
            <person name="Yang M."/>
        </authorList>
    </citation>
    <scope>NUCLEOTIDE SEQUENCE [LARGE SCALE GENOMIC DNA]</scope>
    <source>
        <strain evidence="3 4">T0.1-19</strain>
    </source>
</reference>
<evidence type="ECO:0000256" key="2">
    <source>
        <dbReference type="SAM" id="SignalP"/>
    </source>
</evidence>
<evidence type="ECO:0000313" key="4">
    <source>
        <dbReference type="Proteomes" id="UP000501427"/>
    </source>
</evidence>
<dbReference type="AlphaFoldDB" id="A0A6M4Y9B8"/>
<evidence type="ECO:0008006" key="5">
    <source>
        <dbReference type="Google" id="ProtNLM"/>
    </source>
</evidence>
<feature type="chain" id="PRO_5026742412" description="DUF3106 domain-containing protein" evidence="2">
    <location>
        <begin position="21"/>
        <end position="234"/>
    </location>
</feature>